<evidence type="ECO:0000313" key="4">
    <source>
        <dbReference type="EMBL" id="REH41785.1"/>
    </source>
</evidence>
<proteinExistence type="predicted"/>
<dbReference type="GO" id="GO:0003677">
    <property type="term" value="F:DNA binding"/>
    <property type="evidence" value="ECO:0007669"/>
    <property type="project" value="InterPro"/>
</dbReference>
<feature type="domain" description="HTH luxR-type" evidence="3">
    <location>
        <begin position="866"/>
        <end position="931"/>
    </location>
</feature>
<dbReference type="InterPro" id="IPR000792">
    <property type="entry name" value="Tscrpt_reg_LuxR_C"/>
</dbReference>
<dbReference type="SUPFAM" id="SSF46894">
    <property type="entry name" value="C-terminal effector domain of the bipartite response regulators"/>
    <property type="match status" value="1"/>
</dbReference>
<sequence>MPRIGSGVPLVARRAELAVLESALAAAAAGKAGAVLLAGDAGVGKTRLLTEFIARSQATVLTGRCLDVERAGLPYLPFVEALGRLPVSGASGLDDALEQLRLFEAVHTELAEMPGPVLLALEDLHWADAATRDLLLFLVSRLGRQRLLVVATYRVDDLHRRHPLRPLLTELGRLSTVERVELRPFDRADAMAFVSALSDDTLPEATLRGIAERSQGNAFFCEELTAVYGSGTGVPAALADVLLARVERLGRDAQRVVRAASAAGNAVEHSVLQAVTDLDDLDEAVREAVQHNVLVTADHSYAFRHALLGEAVYGDLLPGERVRLHAGYAKVVESPSLLAYHALQSHDLPTALSASIRAAEEASAMLAPVEALRHIEQALQLVNTVPEPGVTEYTLLRMASRTAMAAGHADRAIAYARSSIELADGPESGAYARHQLAEALIPLETAAPEIGVAVAEAWELVKELPPSRVQAKILALRAREWVWAWHSGLDVDELTDLAERAREMAAELGDDDVEIDSLVTLAVFAEWRGRMAEAQRLYRAAATRAAATGAYAVELRALNNLAVSMTVRGRPREALRISEEIIERATAVGLTWSDKAIEARISRHFNRFSLGDLPLDTPIEDLSAAPRWAAQRFEASGLYWLAIAGRFEEVTEAAERLMADIDDLRTLERIRFALAESALWRGDPGEALGQARQILDWLASLPRSGVADSRMAGAIALTALADLAAEARRRRDDTAVRELVAEGERVREIVERHGSHAMHALWAFESGNPEVVVMEGRMAAELSRLHGVNDVDLWQAAVAPSDGFIYQRTVARWRLAEALLDAGRREEAGKELNSAHAEAHRMNAAPLLAAIEALARRARIPLPGITPTSDELLTPRERAVLELVSSGLTNRQVGERLYISEKTASVHLSRVMAKLGASSRTEAVSLAYDRGLLA</sequence>
<dbReference type="Proteomes" id="UP000256269">
    <property type="component" value="Unassembled WGS sequence"/>
</dbReference>
<dbReference type="PRINTS" id="PR00038">
    <property type="entry name" value="HTHLUXR"/>
</dbReference>
<evidence type="ECO:0000313" key="5">
    <source>
        <dbReference type="Proteomes" id="UP000256269"/>
    </source>
</evidence>
<dbReference type="GO" id="GO:0005737">
    <property type="term" value="C:cytoplasm"/>
    <property type="evidence" value="ECO:0007669"/>
    <property type="project" value="TreeGrafter"/>
</dbReference>
<dbReference type="InterPro" id="IPR036388">
    <property type="entry name" value="WH-like_DNA-bd_sf"/>
</dbReference>
<name>A0A3E0HBH3_9PSEU</name>
<dbReference type="EMBL" id="QUNO01000011">
    <property type="protein sequence ID" value="REH41785.1"/>
    <property type="molecule type" value="Genomic_DNA"/>
</dbReference>
<dbReference type="OrthoDB" id="5476461at2"/>
<dbReference type="SUPFAM" id="SSF48452">
    <property type="entry name" value="TPR-like"/>
    <property type="match status" value="1"/>
</dbReference>
<organism evidence="4 5">
    <name type="scientific">Kutzneria buriramensis</name>
    <dbReference type="NCBI Taxonomy" id="1045776"/>
    <lineage>
        <taxon>Bacteria</taxon>
        <taxon>Bacillati</taxon>
        <taxon>Actinomycetota</taxon>
        <taxon>Actinomycetes</taxon>
        <taxon>Pseudonocardiales</taxon>
        <taxon>Pseudonocardiaceae</taxon>
        <taxon>Kutzneria</taxon>
    </lineage>
</organism>
<dbReference type="RefSeq" id="WP_116177827.1">
    <property type="nucleotide sequence ID" value="NZ_CP144375.1"/>
</dbReference>
<keyword evidence="5" id="KW-1185">Reference proteome</keyword>
<dbReference type="CDD" id="cd06170">
    <property type="entry name" value="LuxR_C_like"/>
    <property type="match status" value="1"/>
</dbReference>
<dbReference type="Gene3D" id="1.10.10.10">
    <property type="entry name" value="Winged helix-like DNA-binding domain superfamily/Winged helix DNA-binding domain"/>
    <property type="match status" value="1"/>
</dbReference>
<comment type="caution">
    <text evidence="4">The sequence shown here is derived from an EMBL/GenBank/DDBJ whole genome shotgun (WGS) entry which is preliminary data.</text>
</comment>
<dbReference type="Gene3D" id="1.25.40.10">
    <property type="entry name" value="Tetratricopeptide repeat domain"/>
    <property type="match status" value="1"/>
</dbReference>
<gene>
    <name evidence="4" type="ORF">BCF44_11187</name>
</gene>
<keyword evidence="2" id="KW-0067">ATP-binding</keyword>
<dbReference type="GO" id="GO:0005524">
    <property type="term" value="F:ATP binding"/>
    <property type="evidence" value="ECO:0007669"/>
    <property type="project" value="UniProtKB-KW"/>
</dbReference>
<dbReference type="GO" id="GO:0006355">
    <property type="term" value="P:regulation of DNA-templated transcription"/>
    <property type="evidence" value="ECO:0007669"/>
    <property type="project" value="InterPro"/>
</dbReference>
<keyword evidence="1" id="KW-0547">Nucleotide-binding</keyword>
<dbReference type="SMART" id="SM00421">
    <property type="entry name" value="HTH_LUXR"/>
    <property type="match status" value="1"/>
</dbReference>
<dbReference type="Pfam" id="PF13191">
    <property type="entry name" value="AAA_16"/>
    <property type="match status" value="1"/>
</dbReference>
<evidence type="ECO:0000259" key="3">
    <source>
        <dbReference type="PROSITE" id="PS50043"/>
    </source>
</evidence>
<dbReference type="SUPFAM" id="SSF52540">
    <property type="entry name" value="P-loop containing nucleoside triphosphate hydrolases"/>
    <property type="match status" value="1"/>
</dbReference>
<dbReference type="AlphaFoldDB" id="A0A3E0HBH3"/>
<dbReference type="GO" id="GO:0004016">
    <property type="term" value="F:adenylate cyclase activity"/>
    <property type="evidence" value="ECO:0007669"/>
    <property type="project" value="TreeGrafter"/>
</dbReference>
<reference evidence="4 5" key="1">
    <citation type="submission" date="2018-08" db="EMBL/GenBank/DDBJ databases">
        <title>Genomic Encyclopedia of Archaeal and Bacterial Type Strains, Phase II (KMG-II): from individual species to whole genera.</title>
        <authorList>
            <person name="Goeker M."/>
        </authorList>
    </citation>
    <scope>NUCLEOTIDE SEQUENCE [LARGE SCALE GENOMIC DNA]</scope>
    <source>
        <strain evidence="4 5">DSM 45791</strain>
    </source>
</reference>
<protein>
    <submittedName>
        <fullName evidence="4">Putative ATPase</fullName>
    </submittedName>
</protein>
<evidence type="ECO:0000256" key="1">
    <source>
        <dbReference type="ARBA" id="ARBA00022741"/>
    </source>
</evidence>
<dbReference type="PANTHER" id="PTHR16305">
    <property type="entry name" value="TESTICULAR SOLUBLE ADENYLYL CYCLASE"/>
    <property type="match status" value="1"/>
</dbReference>
<dbReference type="InterPro" id="IPR041664">
    <property type="entry name" value="AAA_16"/>
</dbReference>
<dbReference type="InterPro" id="IPR027417">
    <property type="entry name" value="P-loop_NTPase"/>
</dbReference>
<dbReference type="Pfam" id="PF00196">
    <property type="entry name" value="GerE"/>
    <property type="match status" value="1"/>
</dbReference>
<dbReference type="PANTHER" id="PTHR16305:SF35">
    <property type="entry name" value="TRANSCRIPTIONAL ACTIVATOR DOMAIN"/>
    <property type="match status" value="1"/>
</dbReference>
<accession>A0A3E0HBH3</accession>
<dbReference type="PROSITE" id="PS50043">
    <property type="entry name" value="HTH_LUXR_2"/>
    <property type="match status" value="1"/>
</dbReference>
<evidence type="ECO:0000256" key="2">
    <source>
        <dbReference type="ARBA" id="ARBA00022840"/>
    </source>
</evidence>
<dbReference type="InterPro" id="IPR011990">
    <property type="entry name" value="TPR-like_helical_dom_sf"/>
</dbReference>
<dbReference type="InterPro" id="IPR016032">
    <property type="entry name" value="Sig_transdc_resp-reg_C-effctor"/>
</dbReference>